<evidence type="ECO:0000313" key="4">
    <source>
        <dbReference type="EMBL" id="OAY66430.1"/>
    </source>
</evidence>
<dbReference type="Pfam" id="PF05282">
    <property type="entry name" value="AAR2"/>
    <property type="match status" value="1"/>
</dbReference>
<dbReference type="CDD" id="cd13777">
    <property type="entry name" value="Aar2_N"/>
    <property type="match status" value="1"/>
</dbReference>
<reference evidence="7" key="2">
    <citation type="submission" date="2025-04" db="UniProtKB">
        <authorList>
            <consortium name="RefSeq"/>
        </authorList>
    </citation>
    <scope>IDENTIFICATION</scope>
    <source>
        <tissue evidence="7">Leaf</tissue>
    </source>
</reference>
<dbReference type="PANTHER" id="PTHR12689">
    <property type="entry name" value="A1 CISTRON SPLICING FACTOR AAR2-RELATED"/>
    <property type="match status" value="1"/>
</dbReference>
<dbReference type="Proteomes" id="UP000515123">
    <property type="component" value="Linkage group 10"/>
</dbReference>
<evidence type="ECO:0000313" key="7">
    <source>
        <dbReference type="RefSeq" id="XP_020096822.1"/>
    </source>
</evidence>
<dbReference type="Gene3D" id="1.25.40.550">
    <property type="entry name" value="Aar2, C-terminal domain-like"/>
    <property type="match status" value="1"/>
</dbReference>
<evidence type="ECO:0000256" key="1">
    <source>
        <dbReference type="ARBA" id="ARBA00006281"/>
    </source>
</evidence>
<evidence type="ECO:0000313" key="5">
    <source>
        <dbReference type="Proteomes" id="UP000092600"/>
    </source>
</evidence>
<dbReference type="InterPro" id="IPR033647">
    <property type="entry name" value="Aar2_N"/>
</dbReference>
<dbReference type="InterPro" id="IPR038516">
    <property type="entry name" value="AAR2_N_sf"/>
</dbReference>
<organism evidence="4 5">
    <name type="scientific">Ananas comosus</name>
    <name type="common">Pineapple</name>
    <name type="synonym">Ananas ananas</name>
    <dbReference type="NCBI Taxonomy" id="4615"/>
    <lineage>
        <taxon>Eukaryota</taxon>
        <taxon>Viridiplantae</taxon>
        <taxon>Streptophyta</taxon>
        <taxon>Embryophyta</taxon>
        <taxon>Tracheophyta</taxon>
        <taxon>Spermatophyta</taxon>
        <taxon>Magnoliopsida</taxon>
        <taxon>Liliopsida</taxon>
        <taxon>Poales</taxon>
        <taxon>Bromeliaceae</taxon>
        <taxon>Bromelioideae</taxon>
        <taxon>Ananas</taxon>
    </lineage>
</organism>
<dbReference type="EMBL" id="LSRQ01006221">
    <property type="protein sequence ID" value="OAY66430.1"/>
    <property type="molecule type" value="Genomic_DNA"/>
</dbReference>
<protein>
    <submittedName>
        <fullName evidence="4 7">Protein AAR</fullName>
    </submittedName>
</protein>
<dbReference type="InterPro" id="IPR007946">
    <property type="entry name" value="AAR2"/>
</dbReference>
<reference evidence="4 5" key="1">
    <citation type="journal article" date="2016" name="DNA Res.">
        <title>The draft genome of MD-2 pineapple using hybrid error correction of long reads.</title>
        <authorList>
            <person name="Redwan R.M."/>
            <person name="Saidin A."/>
            <person name="Kumar S.V."/>
        </authorList>
    </citation>
    <scope>NUCLEOTIDE SEQUENCE [LARGE SCALE GENOMIC DNA]</scope>
    <source>
        <strain evidence="5">cv. MD2</strain>
        <tissue evidence="4">Leaf</tissue>
    </source>
</reference>
<dbReference type="Pfam" id="PF20981">
    <property type="entry name" value="AAR2_1st"/>
    <property type="match status" value="1"/>
</dbReference>
<evidence type="ECO:0000259" key="3">
    <source>
        <dbReference type="Pfam" id="PF20981"/>
    </source>
</evidence>
<keyword evidence="6" id="KW-1185">Reference proteome</keyword>
<name>A0A199UP78_ANACO</name>
<dbReference type="FunFam" id="1.25.40.550:FF:000002">
    <property type="entry name" value="AAR2 protein family"/>
    <property type="match status" value="1"/>
</dbReference>
<evidence type="ECO:0000313" key="6">
    <source>
        <dbReference type="Proteomes" id="UP000515123"/>
    </source>
</evidence>
<dbReference type="PANTHER" id="PTHR12689:SF4">
    <property type="entry name" value="PROTEIN AAR2 HOMOLOG"/>
    <property type="match status" value="1"/>
</dbReference>
<sequence>MRMASGGGMDPDTALELVKKGATLLLLDVPPFTLLGIDTQLFSTGPKFKGIKMIPPGPHFIYYSSSSKEGNEFAPMVGFFLTTHPAEVVIRKWHQQEERLIKVSEDEECRYSEAVKRLEFDNQLGPYSLDHYGEWKQLSNYITPTIIERIEPVGGEIAIVYESGLIDKAPKTAMEKRLMEQLRQSKFSNYTTKETQKKGCYYTNIPHAVKNKDLSGEELTALNLDKTRLLETILTKDYGGSEDLLLGELQFAFVAFMMGQSLEAFLQWKALLSLLFSCSEAPLHTRTNLYTKFIKVLYHQLKHGFQKSRSNENDQSKGISVFLDDSWFSKDTFLYHFCKDFFPVVLESPVVDGDLLSWTRKLKRLLENTFGWDFKDNALDLMEEDDDEFAPVIVSTDESNSIGTSSIL</sequence>
<dbReference type="FunFam" id="2.60.34.20:FF:000001">
    <property type="entry name" value="protein AAR2 homolog"/>
    <property type="match status" value="1"/>
</dbReference>
<dbReference type="GO" id="GO:0000244">
    <property type="term" value="P:spliceosomal tri-snRNP complex assembly"/>
    <property type="evidence" value="ECO:0007669"/>
    <property type="project" value="TreeGrafter"/>
</dbReference>
<gene>
    <name evidence="7" type="primary">LOC109715973</name>
    <name evidence="4" type="ORF">ACMD2_12964</name>
</gene>
<dbReference type="Gene3D" id="2.60.34.20">
    <property type="match status" value="1"/>
</dbReference>
<feature type="domain" description="AAR2 C-terminal" evidence="2">
    <location>
        <begin position="202"/>
        <end position="375"/>
    </location>
</feature>
<dbReference type="InterPro" id="IPR038514">
    <property type="entry name" value="AAR2_C_sf"/>
</dbReference>
<dbReference type="STRING" id="4615.A0A199UP78"/>
<evidence type="ECO:0000259" key="2">
    <source>
        <dbReference type="Pfam" id="PF05282"/>
    </source>
</evidence>
<accession>A0A199UP78</accession>
<comment type="similarity">
    <text evidence="1">Belongs to the AAR2 family.</text>
</comment>
<proteinExistence type="inferred from homology"/>
<dbReference type="AlphaFoldDB" id="A0A199UP78"/>
<dbReference type="CDD" id="cd13778">
    <property type="entry name" value="Aar2_C"/>
    <property type="match status" value="1"/>
</dbReference>
<dbReference type="Proteomes" id="UP000092600">
    <property type="component" value="Unassembled WGS sequence"/>
</dbReference>
<dbReference type="GeneID" id="109715973"/>
<dbReference type="OrthoDB" id="201752at2759"/>
<dbReference type="RefSeq" id="XP_020096822.1">
    <property type="nucleotide sequence ID" value="XM_020241233.1"/>
</dbReference>
<dbReference type="InterPro" id="IPR033648">
    <property type="entry name" value="AAR2_C"/>
</dbReference>
<feature type="domain" description="AAR2 N-terminal" evidence="3">
    <location>
        <begin position="21"/>
        <end position="152"/>
    </location>
</feature>